<evidence type="ECO:0000256" key="3">
    <source>
        <dbReference type="ARBA" id="ARBA00022578"/>
    </source>
</evidence>
<keyword evidence="4" id="KW-0238">DNA-binding</keyword>
<dbReference type="AlphaFoldDB" id="A0A2T7G1X6"/>
<evidence type="ECO:0008006" key="9">
    <source>
        <dbReference type="Google" id="ProtNLM"/>
    </source>
</evidence>
<accession>A0A2T7G1X6</accession>
<dbReference type="Pfam" id="PF00872">
    <property type="entry name" value="Transposase_mut"/>
    <property type="match status" value="1"/>
</dbReference>
<dbReference type="EMBL" id="QCYH01000061">
    <property type="protein sequence ID" value="PVA08408.1"/>
    <property type="molecule type" value="Genomic_DNA"/>
</dbReference>
<keyword evidence="8" id="KW-1185">Reference proteome</keyword>
<dbReference type="RefSeq" id="WP_207768797.1">
    <property type="nucleotide sequence ID" value="NZ_QCYH01000061.1"/>
</dbReference>
<protein>
    <recommendedName>
        <fullName evidence="9">IS256 family transposase</fullName>
    </recommendedName>
</protein>
<gene>
    <name evidence="7" type="ORF">DC366_19450</name>
</gene>
<evidence type="ECO:0000256" key="4">
    <source>
        <dbReference type="ARBA" id="ARBA00023125"/>
    </source>
</evidence>
<reference evidence="7 8" key="1">
    <citation type="submission" date="2018-04" db="EMBL/GenBank/DDBJ databases">
        <title>Pelagivirga bohaiensis gen. nov., sp. nov., a bacterium isolated from the Bohai Sea.</title>
        <authorList>
            <person name="Ji X."/>
        </authorList>
    </citation>
    <scope>NUCLEOTIDE SEQUENCE [LARGE SCALE GENOMIC DNA]</scope>
    <source>
        <strain evidence="7 8">BH-SD19</strain>
    </source>
</reference>
<evidence type="ECO:0000256" key="6">
    <source>
        <dbReference type="SAM" id="MobiDB-lite"/>
    </source>
</evidence>
<comment type="similarity">
    <text evidence="2">Belongs to the transposase mutator family.</text>
</comment>
<dbReference type="GO" id="GO:0003677">
    <property type="term" value="F:DNA binding"/>
    <property type="evidence" value="ECO:0007669"/>
    <property type="project" value="UniProtKB-KW"/>
</dbReference>
<comment type="function">
    <text evidence="1">Required for the transposition of the insertion element.</text>
</comment>
<keyword evidence="5" id="KW-0233">DNA recombination</keyword>
<dbReference type="GO" id="GO:0006313">
    <property type="term" value="P:DNA transposition"/>
    <property type="evidence" value="ECO:0007669"/>
    <property type="project" value="InterPro"/>
</dbReference>
<evidence type="ECO:0000256" key="2">
    <source>
        <dbReference type="ARBA" id="ARBA00010961"/>
    </source>
</evidence>
<keyword evidence="3" id="KW-0815">Transposition</keyword>
<evidence type="ECO:0000313" key="7">
    <source>
        <dbReference type="EMBL" id="PVA08408.1"/>
    </source>
</evidence>
<feature type="region of interest" description="Disordered" evidence="6">
    <location>
        <begin position="43"/>
        <end position="73"/>
    </location>
</feature>
<comment type="caution">
    <text evidence="7">The sequence shown here is derived from an EMBL/GenBank/DDBJ whole genome shotgun (WGS) entry which is preliminary data.</text>
</comment>
<dbReference type="GO" id="GO:0004803">
    <property type="term" value="F:transposase activity"/>
    <property type="evidence" value="ECO:0007669"/>
    <property type="project" value="InterPro"/>
</dbReference>
<dbReference type="Proteomes" id="UP000244446">
    <property type="component" value="Unassembled WGS sequence"/>
</dbReference>
<dbReference type="InterPro" id="IPR001207">
    <property type="entry name" value="Transposase_mutator"/>
</dbReference>
<feature type="non-terminal residue" evidence="7">
    <location>
        <position position="100"/>
    </location>
</feature>
<evidence type="ECO:0000256" key="5">
    <source>
        <dbReference type="ARBA" id="ARBA00023172"/>
    </source>
</evidence>
<evidence type="ECO:0000256" key="1">
    <source>
        <dbReference type="ARBA" id="ARBA00002190"/>
    </source>
</evidence>
<sequence>MTETMIDLPEAIAKSDDADFLRELSQDAAQRLMDIKVAAACGAGHGERNPDRENQRNGYRPRQWDTRAGTIGLNSKPPPRAVWLLGCEIVYRVSLWTHTK</sequence>
<feature type="compositionally biased region" description="Basic and acidic residues" evidence="6">
    <location>
        <begin position="45"/>
        <end position="55"/>
    </location>
</feature>
<evidence type="ECO:0000313" key="8">
    <source>
        <dbReference type="Proteomes" id="UP000244446"/>
    </source>
</evidence>
<organism evidence="7 8">
    <name type="scientific">Pelagivirga sediminicola</name>
    <dbReference type="NCBI Taxonomy" id="2170575"/>
    <lineage>
        <taxon>Bacteria</taxon>
        <taxon>Pseudomonadati</taxon>
        <taxon>Pseudomonadota</taxon>
        <taxon>Alphaproteobacteria</taxon>
        <taxon>Rhodobacterales</taxon>
        <taxon>Paracoccaceae</taxon>
        <taxon>Pelagivirga</taxon>
    </lineage>
</organism>
<proteinExistence type="inferred from homology"/>
<name>A0A2T7G1X6_9RHOB</name>